<name>A0A830FCI5_9EURY</name>
<dbReference type="Pfam" id="PF23922">
    <property type="entry name" value="DUF7261"/>
    <property type="match status" value="1"/>
</dbReference>
<dbReference type="RefSeq" id="WP_188978300.1">
    <property type="nucleotide sequence ID" value="NZ_BMPG01000002.1"/>
</dbReference>
<reference evidence="2" key="1">
    <citation type="journal article" date="2014" name="Int. J. Syst. Evol. Microbiol.">
        <title>Complete genome sequence of Corynebacterium casei LMG S-19264T (=DSM 44701T), isolated from a smear-ripened cheese.</title>
        <authorList>
            <consortium name="US DOE Joint Genome Institute (JGI-PGF)"/>
            <person name="Walter F."/>
            <person name="Albersmeier A."/>
            <person name="Kalinowski J."/>
            <person name="Ruckert C."/>
        </authorList>
    </citation>
    <scope>NUCLEOTIDE SEQUENCE</scope>
    <source>
        <strain evidence="2">JCM 19596</strain>
    </source>
</reference>
<dbReference type="EMBL" id="BMPG01000002">
    <property type="protein sequence ID" value="GGL61064.1"/>
    <property type="molecule type" value="Genomic_DNA"/>
</dbReference>
<dbReference type="OrthoDB" id="238714at2157"/>
<dbReference type="AlphaFoldDB" id="A0A830FCI5"/>
<accession>A0A830FCI5</accession>
<organism evidence="2 3">
    <name type="scientific">Halocalculus aciditolerans</name>
    <dbReference type="NCBI Taxonomy" id="1383812"/>
    <lineage>
        <taxon>Archaea</taxon>
        <taxon>Methanobacteriati</taxon>
        <taxon>Methanobacteriota</taxon>
        <taxon>Stenosarchaea group</taxon>
        <taxon>Halobacteria</taxon>
        <taxon>Halobacteriales</taxon>
        <taxon>Halobacteriaceae</taxon>
        <taxon>Halocalculus</taxon>
    </lineage>
</organism>
<keyword evidence="3" id="KW-1185">Reference proteome</keyword>
<gene>
    <name evidence="2" type="ORF">GCM10009039_19000</name>
</gene>
<protein>
    <submittedName>
        <fullName evidence="2">Uncharacterized protein</fullName>
    </submittedName>
</protein>
<evidence type="ECO:0000313" key="3">
    <source>
        <dbReference type="Proteomes" id="UP000607197"/>
    </source>
</evidence>
<dbReference type="InterPro" id="IPR055685">
    <property type="entry name" value="DUF7261"/>
</dbReference>
<reference evidence="2" key="2">
    <citation type="submission" date="2020-09" db="EMBL/GenBank/DDBJ databases">
        <authorList>
            <person name="Sun Q."/>
            <person name="Ohkuma M."/>
        </authorList>
    </citation>
    <scope>NUCLEOTIDE SEQUENCE</scope>
    <source>
        <strain evidence="2">JCM 19596</strain>
    </source>
</reference>
<evidence type="ECO:0000256" key="1">
    <source>
        <dbReference type="SAM" id="Phobius"/>
    </source>
</evidence>
<feature type="transmembrane region" description="Helical" evidence="1">
    <location>
        <begin position="7"/>
        <end position="32"/>
    </location>
</feature>
<dbReference type="Proteomes" id="UP000607197">
    <property type="component" value="Unassembled WGS sequence"/>
</dbReference>
<comment type="caution">
    <text evidence="2">The sequence shown here is derived from an EMBL/GenBank/DDBJ whole genome shotgun (WGS) entry which is preliminary data.</text>
</comment>
<proteinExistence type="predicted"/>
<sequence length="596" mass="61621">MARERAQLVLIAGIGIAVTFVALALILNTVIYTENLATRSTADGEAAITVEDAAITGVNGLISEANYHDYDSYGALARAFDRGVAAFTQSEQVHRATHGTLLNVSVDGTTNGTHVVQESNRTLANADGDANWDAARNVDGVRAFRLNLSANSLDSGDALGVTVDGSDPGDAWTGTLSADSTGTPTLTTGGETYTATDAGQWVTLDVTGGTFNGTALSAIDLPENGPYTIKIANGGDATGRYAFVVDQRYSDFGSQYGGFFEPEYPYSNTVSESPYAVRGIYSADVTFTYRSESVAYTNTPTLRPEEKPGGEPFAVAVPRGILNYVTDAGDTLNAFYSNGTHTGYAMPAGVTATSIGPETNLDGDEAAEFPVVYDNKSVALVDESTGETDTIAVEPNAQSSNALLWTGSFRGGSTAVWYAGDSRDFIHNATTSSVTAEAYDVSSNGISAVAGAADIDGSGADELVYVDGSGQLRYVTAAGVTEQKIENGGTGANYGPGVGRPYDFDGDGTARVPFVDGSNNLKLIGAGGTPTTVVSGNVAKAPLGVFDVDTDGSMEIVFVQDGSLYYVDDVTGTPNVTQLTDSDGDPVTVVEGPGAA</sequence>
<keyword evidence="1" id="KW-0812">Transmembrane</keyword>
<keyword evidence="1" id="KW-1133">Transmembrane helix</keyword>
<evidence type="ECO:0000313" key="2">
    <source>
        <dbReference type="EMBL" id="GGL61064.1"/>
    </source>
</evidence>
<keyword evidence="1" id="KW-0472">Membrane</keyword>